<evidence type="ECO:0008006" key="17">
    <source>
        <dbReference type="Google" id="ProtNLM"/>
    </source>
</evidence>
<evidence type="ECO:0000256" key="1">
    <source>
        <dbReference type="ARBA" id="ARBA00004141"/>
    </source>
</evidence>
<dbReference type="EMBL" id="LAZR01000233">
    <property type="protein sequence ID" value="KKN80271.1"/>
    <property type="molecule type" value="Genomic_DNA"/>
</dbReference>
<dbReference type="PANTHER" id="PTHR22888:SF9">
    <property type="entry name" value="CYTOCHROME C OXIDASE SUBUNIT 2"/>
    <property type="match status" value="1"/>
</dbReference>
<evidence type="ECO:0000259" key="14">
    <source>
        <dbReference type="PROSITE" id="PS50857"/>
    </source>
</evidence>
<comment type="subcellular location">
    <subcellularLocation>
        <location evidence="1">Membrane</location>
        <topology evidence="1">Multi-pass membrane protein</topology>
    </subcellularLocation>
</comment>
<dbReference type="PROSITE" id="PS51007">
    <property type="entry name" value="CYTC"/>
    <property type="match status" value="1"/>
</dbReference>
<keyword evidence="5" id="KW-0679">Respiratory chain</keyword>
<sequence length="356" mass="37704">MPESRPTTGRPQRIVKPAASHRTLPARRWARLLAPGFMLLTAGCAGPQSTFEAAGREAAGVEALFWVMLAGAVVIWLLVIGLSVYATRVNPAAHSEATGIRLIIWGGAVVPTIVLAALLSWGLTMMPELRREADGPKIAVSGERFWWRIAYGIEGEPGVAKSLPAGGVESANELWLPVGRRSEILLGSPDVIHSFWVPAIAGKTDAIPGRVNRLVLEPTREGVYNGVCAEFCGDAHAQMGFRVVVVSEADYARYVEAQSQPAAVTEGEGPDRFVDRGCGACHTVRGTPADGAVGPDLTHVASRKTIGAGLLETTEASIAAFIRSPAHLKPGAEMPAFAMLPEAEITAIANWLGALR</sequence>
<evidence type="ECO:0000256" key="12">
    <source>
        <dbReference type="ARBA" id="ARBA00023136"/>
    </source>
</evidence>
<evidence type="ECO:0000256" key="10">
    <source>
        <dbReference type="ARBA" id="ARBA00023004"/>
    </source>
</evidence>
<dbReference type="Pfam" id="PF00116">
    <property type="entry name" value="COX2"/>
    <property type="match status" value="1"/>
</dbReference>
<dbReference type="PROSITE" id="PS00078">
    <property type="entry name" value="COX2"/>
    <property type="match status" value="1"/>
</dbReference>
<reference evidence="16" key="1">
    <citation type="journal article" date="2015" name="Nature">
        <title>Complex archaea that bridge the gap between prokaryotes and eukaryotes.</title>
        <authorList>
            <person name="Spang A."/>
            <person name="Saw J.H."/>
            <person name="Jorgensen S.L."/>
            <person name="Zaremba-Niedzwiedzka K."/>
            <person name="Martijn J."/>
            <person name="Lind A.E."/>
            <person name="van Eijk R."/>
            <person name="Schleper C."/>
            <person name="Guy L."/>
            <person name="Ettema T.J."/>
        </authorList>
    </citation>
    <scope>NUCLEOTIDE SEQUENCE</scope>
</reference>
<dbReference type="SUPFAM" id="SSF49503">
    <property type="entry name" value="Cupredoxins"/>
    <property type="match status" value="1"/>
</dbReference>
<feature type="domain" description="Cytochrome oxidase subunit II copper A binding" evidence="14">
    <location>
        <begin position="133"/>
        <end position="257"/>
    </location>
</feature>
<keyword evidence="9 13" id="KW-1133">Transmembrane helix</keyword>
<name>A0A0F9W3Q7_9ZZZZ</name>
<dbReference type="InterPro" id="IPR045187">
    <property type="entry name" value="CcO_II"/>
</dbReference>
<dbReference type="Gene3D" id="2.60.40.420">
    <property type="entry name" value="Cupredoxins - blue copper proteins"/>
    <property type="match status" value="1"/>
</dbReference>
<protein>
    <recommendedName>
        <fullName evidence="17">Cytochrome-c oxidase</fullName>
    </recommendedName>
</protein>
<evidence type="ECO:0000256" key="3">
    <source>
        <dbReference type="ARBA" id="ARBA00022448"/>
    </source>
</evidence>
<dbReference type="InterPro" id="IPR036909">
    <property type="entry name" value="Cyt_c-like_dom_sf"/>
</dbReference>
<keyword evidence="7" id="KW-0479">Metal-binding</keyword>
<keyword evidence="3" id="KW-0813">Transport</keyword>
<keyword evidence="8" id="KW-0249">Electron transport</keyword>
<dbReference type="SUPFAM" id="SSF46626">
    <property type="entry name" value="Cytochrome c"/>
    <property type="match status" value="1"/>
</dbReference>
<feature type="transmembrane region" description="Helical" evidence="13">
    <location>
        <begin position="99"/>
        <end position="123"/>
    </location>
</feature>
<feature type="domain" description="Cytochrome c" evidence="15">
    <location>
        <begin position="264"/>
        <end position="356"/>
    </location>
</feature>
<dbReference type="AlphaFoldDB" id="A0A0F9W3Q7"/>
<evidence type="ECO:0000256" key="9">
    <source>
        <dbReference type="ARBA" id="ARBA00022989"/>
    </source>
</evidence>
<evidence type="ECO:0000256" key="6">
    <source>
        <dbReference type="ARBA" id="ARBA00022692"/>
    </source>
</evidence>
<dbReference type="GO" id="GO:0004129">
    <property type="term" value="F:cytochrome-c oxidase activity"/>
    <property type="evidence" value="ECO:0007669"/>
    <property type="project" value="InterPro"/>
</dbReference>
<feature type="transmembrane region" description="Helical" evidence="13">
    <location>
        <begin position="32"/>
        <end position="51"/>
    </location>
</feature>
<keyword evidence="6 13" id="KW-0812">Transmembrane</keyword>
<evidence type="ECO:0000256" key="5">
    <source>
        <dbReference type="ARBA" id="ARBA00022660"/>
    </source>
</evidence>
<dbReference type="InterPro" id="IPR008972">
    <property type="entry name" value="Cupredoxin"/>
</dbReference>
<keyword evidence="11" id="KW-0186">Copper</keyword>
<accession>A0A0F9W3Q7</accession>
<dbReference type="GO" id="GO:0016020">
    <property type="term" value="C:membrane"/>
    <property type="evidence" value="ECO:0007669"/>
    <property type="project" value="UniProtKB-SubCell"/>
</dbReference>
<evidence type="ECO:0000256" key="2">
    <source>
        <dbReference type="ARBA" id="ARBA00007866"/>
    </source>
</evidence>
<dbReference type="PROSITE" id="PS50857">
    <property type="entry name" value="COX2_CUA"/>
    <property type="match status" value="1"/>
</dbReference>
<dbReference type="GO" id="GO:0016491">
    <property type="term" value="F:oxidoreductase activity"/>
    <property type="evidence" value="ECO:0007669"/>
    <property type="project" value="InterPro"/>
</dbReference>
<dbReference type="GO" id="GO:0042773">
    <property type="term" value="P:ATP synthesis coupled electron transport"/>
    <property type="evidence" value="ECO:0007669"/>
    <property type="project" value="TreeGrafter"/>
</dbReference>
<keyword evidence="10" id="KW-0408">Iron</keyword>
<evidence type="ECO:0000259" key="15">
    <source>
        <dbReference type="PROSITE" id="PS51007"/>
    </source>
</evidence>
<dbReference type="GO" id="GO:0020037">
    <property type="term" value="F:heme binding"/>
    <property type="evidence" value="ECO:0007669"/>
    <property type="project" value="InterPro"/>
</dbReference>
<dbReference type="Pfam" id="PF00034">
    <property type="entry name" value="Cytochrom_C"/>
    <property type="match status" value="1"/>
</dbReference>
<dbReference type="PRINTS" id="PR01166">
    <property type="entry name" value="CYCOXIDASEII"/>
</dbReference>
<evidence type="ECO:0000256" key="8">
    <source>
        <dbReference type="ARBA" id="ARBA00022982"/>
    </source>
</evidence>
<evidence type="ECO:0000256" key="13">
    <source>
        <dbReference type="SAM" id="Phobius"/>
    </source>
</evidence>
<dbReference type="InterPro" id="IPR001505">
    <property type="entry name" value="Copper_CuA"/>
</dbReference>
<dbReference type="InterPro" id="IPR009056">
    <property type="entry name" value="Cyt_c-like_dom"/>
</dbReference>
<gene>
    <name evidence="16" type="ORF">LCGC14_0331040</name>
</gene>
<evidence type="ECO:0000256" key="4">
    <source>
        <dbReference type="ARBA" id="ARBA00022617"/>
    </source>
</evidence>
<dbReference type="GO" id="GO:0005507">
    <property type="term" value="F:copper ion binding"/>
    <property type="evidence" value="ECO:0007669"/>
    <property type="project" value="InterPro"/>
</dbReference>
<dbReference type="InterPro" id="IPR002429">
    <property type="entry name" value="CcO_II-like_C"/>
</dbReference>
<proteinExistence type="inferred from homology"/>
<keyword evidence="4" id="KW-0349">Heme</keyword>
<organism evidence="16">
    <name type="scientific">marine sediment metagenome</name>
    <dbReference type="NCBI Taxonomy" id="412755"/>
    <lineage>
        <taxon>unclassified sequences</taxon>
        <taxon>metagenomes</taxon>
        <taxon>ecological metagenomes</taxon>
    </lineage>
</organism>
<comment type="similarity">
    <text evidence="2">Belongs to the cytochrome c oxidase subunit 2 family.</text>
</comment>
<feature type="transmembrane region" description="Helical" evidence="13">
    <location>
        <begin position="63"/>
        <end position="87"/>
    </location>
</feature>
<evidence type="ECO:0000256" key="7">
    <source>
        <dbReference type="ARBA" id="ARBA00022723"/>
    </source>
</evidence>
<dbReference type="PANTHER" id="PTHR22888">
    <property type="entry name" value="CYTOCHROME C OXIDASE, SUBUNIT II"/>
    <property type="match status" value="1"/>
</dbReference>
<dbReference type="InterPro" id="IPR014222">
    <property type="entry name" value="Cyt_c_oxidase_su2"/>
</dbReference>
<evidence type="ECO:0000313" key="16">
    <source>
        <dbReference type="EMBL" id="KKN80271.1"/>
    </source>
</evidence>
<comment type="caution">
    <text evidence="16">The sequence shown here is derived from an EMBL/GenBank/DDBJ whole genome shotgun (WGS) entry which is preliminary data.</text>
</comment>
<evidence type="ECO:0000256" key="11">
    <source>
        <dbReference type="ARBA" id="ARBA00023008"/>
    </source>
</evidence>
<keyword evidence="12 13" id="KW-0472">Membrane</keyword>
<dbReference type="NCBIfam" id="TIGR02866">
    <property type="entry name" value="CoxB"/>
    <property type="match status" value="1"/>
</dbReference>